<sequence length="410" mass="44481">MTGTGAGTGPGTSVAEESIHPNITHAGTRRALVEGVLPGGHEIMRFPQLSESRMVTAVDLVEDRHDRGALDPRIASTVVVGHLAMDGDEAQAVVVDGETGRVFSLSMCAPQHAELYPLAPSLDALGRFLTAVGELGSLSGRFTHLRGCFGAPVVEEASVLLRSVFTDENWGADGWGDVEWEGEVPSFWRIAALIRPMALIAAPGRGLHLDLPADFIEEEFGTEEVVRLAPGDLPEALEHEPTRRFLTEVGLPKDGLMFWLDTPEDILKSMTVASAERQANPDLRHLNLTGELPEDSDRLLVIGGLMHDFDTIVDGRTGLVHYALMDDDTVTPVNADVSTLAFTVWMHSRQQKLEKEYELAGSMGEFYHQVADTMIAVLATADPVACLPATGPDDYRYWPEVFHDEAGAVL</sequence>
<comment type="caution">
    <text evidence="2">The sequence shown here is derived from an EMBL/GenBank/DDBJ whole genome shotgun (WGS) entry which is preliminary data.</text>
</comment>
<reference evidence="3" key="1">
    <citation type="journal article" date="2019" name="Int. J. Syst. Evol. Microbiol.">
        <title>The Global Catalogue of Microorganisms (GCM) 10K type strain sequencing project: providing services to taxonomists for standard genome sequencing and annotation.</title>
        <authorList>
            <consortium name="The Broad Institute Genomics Platform"/>
            <consortium name="The Broad Institute Genome Sequencing Center for Infectious Disease"/>
            <person name="Wu L."/>
            <person name="Ma J."/>
        </authorList>
    </citation>
    <scope>NUCLEOTIDE SEQUENCE [LARGE SCALE GENOMIC DNA]</scope>
    <source>
        <strain evidence="3">CGMCC 4.1721</strain>
    </source>
</reference>
<name>A0ABW0AY77_9ACTN</name>
<dbReference type="Pfam" id="PF14435">
    <property type="entry name" value="SUKH-4"/>
    <property type="match status" value="2"/>
</dbReference>
<evidence type="ECO:0000256" key="1">
    <source>
        <dbReference type="SAM" id="MobiDB-lite"/>
    </source>
</evidence>
<keyword evidence="3" id="KW-1185">Reference proteome</keyword>
<feature type="compositionally biased region" description="Gly residues" evidence="1">
    <location>
        <begin position="1"/>
        <end position="10"/>
    </location>
</feature>
<dbReference type="RefSeq" id="WP_065846985.1">
    <property type="nucleotide sequence ID" value="NZ_JBHSKI010000001.1"/>
</dbReference>
<proteinExistence type="predicted"/>
<accession>A0ABW0AY77</accession>
<dbReference type="InterPro" id="IPR025851">
    <property type="entry name" value="SUKH-4"/>
</dbReference>
<gene>
    <name evidence="2" type="ORF">ACFPRK_04605</name>
</gene>
<organism evidence="2 3">
    <name type="scientific">Streptomyces mutomycini</name>
    <dbReference type="NCBI Taxonomy" id="284036"/>
    <lineage>
        <taxon>Bacteria</taxon>
        <taxon>Bacillati</taxon>
        <taxon>Actinomycetota</taxon>
        <taxon>Actinomycetes</taxon>
        <taxon>Kitasatosporales</taxon>
        <taxon>Streptomycetaceae</taxon>
        <taxon>Streptomyces</taxon>
    </lineage>
</organism>
<dbReference type="EMBL" id="JBHSKI010000001">
    <property type="protein sequence ID" value="MFC5169885.1"/>
    <property type="molecule type" value="Genomic_DNA"/>
</dbReference>
<feature type="region of interest" description="Disordered" evidence="1">
    <location>
        <begin position="1"/>
        <end position="25"/>
    </location>
</feature>
<evidence type="ECO:0000313" key="3">
    <source>
        <dbReference type="Proteomes" id="UP001596208"/>
    </source>
</evidence>
<dbReference type="Proteomes" id="UP001596208">
    <property type="component" value="Unassembled WGS sequence"/>
</dbReference>
<protein>
    <submittedName>
        <fullName evidence="2">SUKH-4 family immunity protein</fullName>
    </submittedName>
</protein>
<evidence type="ECO:0000313" key="2">
    <source>
        <dbReference type="EMBL" id="MFC5169885.1"/>
    </source>
</evidence>